<gene>
    <name evidence="1" type="ORF">GGX14DRAFT_407426</name>
</gene>
<evidence type="ECO:0000313" key="2">
    <source>
        <dbReference type="Proteomes" id="UP001219525"/>
    </source>
</evidence>
<reference evidence="1" key="1">
    <citation type="submission" date="2023-03" db="EMBL/GenBank/DDBJ databases">
        <title>Massive genome expansion in bonnet fungi (Mycena s.s.) driven by repeated elements and novel gene families across ecological guilds.</title>
        <authorList>
            <consortium name="Lawrence Berkeley National Laboratory"/>
            <person name="Harder C.B."/>
            <person name="Miyauchi S."/>
            <person name="Viragh M."/>
            <person name="Kuo A."/>
            <person name="Thoen E."/>
            <person name="Andreopoulos B."/>
            <person name="Lu D."/>
            <person name="Skrede I."/>
            <person name="Drula E."/>
            <person name="Henrissat B."/>
            <person name="Morin E."/>
            <person name="Kohler A."/>
            <person name="Barry K."/>
            <person name="LaButti K."/>
            <person name="Morin E."/>
            <person name="Salamov A."/>
            <person name="Lipzen A."/>
            <person name="Mereny Z."/>
            <person name="Hegedus B."/>
            <person name="Baldrian P."/>
            <person name="Stursova M."/>
            <person name="Weitz H."/>
            <person name="Taylor A."/>
            <person name="Grigoriev I.V."/>
            <person name="Nagy L.G."/>
            <person name="Martin F."/>
            <person name="Kauserud H."/>
        </authorList>
    </citation>
    <scope>NUCLEOTIDE SEQUENCE</scope>
    <source>
        <strain evidence="1">9144</strain>
    </source>
</reference>
<keyword evidence="2" id="KW-1185">Reference proteome</keyword>
<protein>
    <submittedName>
        <fullName evidence="1">Uncharacterized protein</fullName>
    </submittedName>
</protein>
<sequence length="365" mass="39620">MPGSPDNERRPDPNLLVVPHRLNRTGTNLTRRLNVVLTYWSLIAGILRAGCRAFPISTRNSEAAVAHLLRILLQQLRRKSGAPLYVPSDAVRHASQVPQRIPNSSTCRILMESGLIHDTVYAIGMLSVLDKFALTTDADHGQVDVCGDVLTLHPVPMFYVMGVLPMSWTVFAGLTVAVFPTMLPPMVPTSASVFAGAVATDSTLMYCVPAFLEVGSILNGNVLSDSALIELGLRARLCGCSQEVQGCDLLGGGGRCSGVWTEAPAARLTLSTATVGDMLAENGVKLAHVYGQRILLESPPTEGWEYFLISPHVDLAFMPVEGSGHALTCKKWVTHTPAKAIRFLRVEVKSITFFKYKLLNSTEFH</sequence>
<name>A0AAD6Y289_9AGAR</name>
<comment type="caution">
    <text evidence="1">The sequence shown here is derived from an EMBL/GenBank/DDBJ whole genome shotgun (WGS) entry which is preliminary data.</text>
</comment>
<dbReference type="Proteomes" id="UP001219525">
    <property type="component" value="Unassembled WGS sequence"/>
</dbReference>
<organism evidence="1 2">
    <name type="scientific">Mycena pura</name>
    <dbReference type="NCBI Taxonomy" id="153505"/>
    <lineage>
        <taxon>Eukaryota</taxon>
        <taxon>Fungi</taxon>
        <taxon>Dikarya</taxon>
        <taxon>Basidiomycota</taxon>
        <taxon>Agaricomycotina</taxon>
        <taxon>Agaricomycetes</taxon>
        <taxon>Agaricomycetidae</taxon>
        <taxon>Agaricales</taxon>
        <taxon>Marasmiineae</taxon>
        <taxon>Mycenaceae</taxon>
        <taxon>Mycena</taxon>
    </lineage>
</organism>
<dbReference type="AlphaFoldDB" id="A0AAD6Y289"/>
<evidence type="ECO:0000313" key="1">
    <source>
        <dbReference type="EMBL" id="KAJ7191118.1"/>
    </source>
</evidence>
<proteinExistence type="predicted"/>
<dbReference type="EMBL" id="JARJCW010000137">
    <property type="protein sequence ID" value="KAJ7191118.1"/>
    <property type="molecule type" value="Genomic_DNA"/>
</dbReference>
<accession>A0AAD6Y289</accession>